<evidence type="ECO:0000259" key="7">
    <source>
        <dbReference type="PROSITE" id="PS50102"/>
    </source>
</evidence>
<sequence length="566" mass="61036">MPSLGCCPAGRGDAQPLQLQGQEMTAAAAMKMLVAPVHPAASCSSCRNAAVFHKINALLDNNLNLSGLCLCTPAECPAAPSEGSARSSQAASPPQPCPGTACQPSADCAKKPQRRQRQQQQQQREDADDGEGNVVVVAPRKMDSAQRDGGDAEADGKEVRGASTVDVELLRFAISEFLGGGGGGGPGTQWKLAEEAVGDVDVAKLGPHCKMTQLSSRQLSRSGGEEEAPAATKRSSVPAVTRKSRDGPTGRVPRVIEARPVAPADAAASGLPACHIEKEALLHKKSAVVSVAKCGWSGKLPKRSHQSPTYSCKVFMGGVPWDITEAGILNSVKNFGPLVVEWPVRDGKQQTTRKEAFPKGYVYILFEHERSIRALLQACKTNYNNAFGCNMYYYEVSSRKMKSKVVQVIPWVVADSNYTCFPSPRLESHKTVFVGALHGMLNAEGLAVIMNDLFGGVVYAGIDTDKYKYPIGSGRVTFNNPTSYMNAVTAAIVEIKTTKFTKKIQIDPYLEDSVCQVCSHSPGNFFCRATVCFSYYCRSCWQLRHSAEALCSHRPLMRNQRVKTAQ</sequence>
<dbReference type="InterPro" id="IPR000504">
    <property type="entry name" value="RRM_dom"/>
</dbReference>
<protein>
    <submittedName>
        <fullName evidence="9">Cytoplasmic polyadenylation element-binding protein 1-like isoform X1</fullName>
    </submittedName>
</protein>
<dbReference type="GO" id="GO:0043022">
    <property type="term" value="F:ribosome binding"/>
    <property type="evidence" value="ECO:0007669"/>
    <property type="project" value="TreeGrafter"/>
</dbReference>
<dbReference type="SUPFAM" id="SSF54928">
    <property type="entry name" value="RNA-binding domain, RBD"/>
    <property type="match status" value="1"/>
</dbReference>
<dbReference type="InterPro" id="IPR034977">
    <property type="entry name" value="CPEB1_RRM1"/>
</dbReference>
<dbReference type="PROSITE" id="PS50102">
    <property type="entry name" value="RRM"/>
    <property type="match status" value="1"/>
</dbReference>
<dbReference type="CDD" id="cd12723">
    <property type="entry name" value="RRM1_CPEB1"/>
    <property type="match status" value="1"/>
</dbReference>
<keyword evidence="3" id="KW-0810">Translation regulation</keyword>
<dbReference type="Proteomes" id="UP001318040">
    <property type="component" value="Chromosome 52"/>
</dbReference>
<dbReference type="Pfam" id="PF16367">
    <property type="entry name" value="RRM_7"/>
    <property type="match status" value="1"/>
</dbReference>
<dbReference type="Gene3D" id="3.30.70.330">
    <property type="match status" value="2"/>
</dbReference>
<dbReference type="GO" id="GO:0000900">
    <property type="term" value="F:mRNA regulatory element binding translation repressor activity"/>
    <property type="evidence" value="ECO:0007669"/>
    <property type="project" value="TreeGrafter"/>
</dbReference>
<reference evidence="9" key="1">
    <citation type="submission" date="2025-08" db="UniProtKB">
        <authorList>
            <consortium name="RefSeq"/>
        </authorList>
    </citation>
    <scope>IDENTIFICATION</scope>
    <source>
        <tissue evidence="9">Sperm</tissue>
    </source>
</reference>
<accession>A0AAJ7U649</accession>
<dbReference type="GO" id="GO:0008135">
    <property type="term" value="F:translation factor activity, RNA binding"/>
    <property type="evidence" value="ECO:0007669"/>
    <property type="project" value="TreeGrafter"/>
</dbReference>
<dbReference type="GO" id="GO:0005634">
    <property type="term" value="C:nucleus"/>
    <property type="evidence" value="ECO:0007669"/>
    <property type="project" value="TreeGrafter"/>
</dbReference>
<evidence type="ECO:0000256" key="4">
    <source>
        <dbReference type="ARBA" id="ARBA00022884"/>
    </source>
</evidence>
<dbReference type="InterPro" id="IPR034819">
    <property type="entry name" value="CPEB"/>
</dbReference>
<gene>
    <name evidence="9" type="primary">LOC116953623</name>
</gene>
<keyword evidence="2" id="KW-0677">Repeat</keyword>
<dbReference type="GO" id="GO:0043005">
    <property type="term" value="C:neuron projection"/>
    <property type="evidence" value="ECO:0007669"/>
    <property type="project" value="TreeGrafter"/>
</dbReference>
<comment type="similarity">
    <text evidence="1">Belongs to the RRM CPEB family.</text>
</comment>
<dbReference type="AlphaFoldDB" id="A0AAJ7U649"/>
<feature type="region of interest" description="Disordered" evidence="6">
    <location>
        <begin position="214"/>
        <end position="253"/>
    </location>
</feature>
<feature type="compositionally biased region" description="Basic and acidic residues" evidence="6">
    <location>
        <begin position="140"/>
        <end position="160"/>
    </location>
</feature>
<dbReference type="GO" id="GO:2000766">
    <property type="term" value="P:negative regulation of cytoplasmic translation"/>
    <property type="evidence" value="ECO:0007669"/>
    <property type="project" value="TreeGrafter"/>
</dbReference>
<dbReference type="PANTHER" id="PTHR12566:SF9">
    <property type="entry name" value="CYTOPLASMIC POLYADENYLATION ELEMENT-BINDING PROTEIN 1"/>
    <property type="match status" value="1"/>
</dbReference>
<dbReference type="PANTHER" id="PTHR12566">
    <property type="entry name" value="CYTOPLASMIC POLYADENYLATION ELEMENT BINDING PROTEIN CPEB"/>
    <property type="match status" value="1"/>
</dbReference>
<dbReference type="KEGG" id="pmrn:116953623"/>
<evidence type="ECO:0000256" key="3">
    <source>
        <dbReference type="ARBA" id="ARBA00022845"/>
    </source>
</evidence>
<dbReference type="GO" id="GO:0045202">
    <property type="term" value="C:synapse"/>
    <property type="evidence" value="ECO:0007669"/>
    <property type="project" value="TreeGrafter"/>
</dbReference>
<dbReference type="InterPro" id="IPR012677">
    <property type="entry name" value="Nucleotide-bd_a/b_plait_sf"/>
</dbReference>
<dbReference type="InterPro" id="IPR038446">
    <property type="entry name" value="CEBP_ZZ_sf"/>
</dbReference>
<feature type="region of interest" description="Disordered" evidence="6">
    <location>
        <begin position="80"/>
        <end position="160"/>
    </location>
</feature>
<keyword evidence="8" id="KW-1185">Reference proteome</keyword>
<dbReference type="RefSeq" id="XP_032829874.1">
    <property type="nucleotide sequence ID" value="XM_032973983.1"/>
</dbReference>
<organism evidence="8 9">
    <name type="scientific">Petromyzon marinus</name>
    <name type="common">Sea lamprey</name>
    <dbReference type="NCBI Taxonomy" id="7757"/>
    <lineage>
        <taxon>Eukaryota</taxon>
        <taxon>Metazoa</taxon>
        <taxon>Chordata</taxon>
        <taxon>Craniata</taxon>
        <taxon>Vertebrata</taxon>
        <taxon>Cyclostomata</taxon>
        <taxon>Hyperoartia</taxon>
        <taxon>Petromyzontiformes</taxon>
        <taxon>Petromyzontidae</taxon>
        <taxon>Petromyzon</taxon>
    </lineage>
</organism>
<evidence type="ECO:0000256" key="5">
    <source>
        <dbReference type="PROSITE-ProRule" id="PRU00176"/>
    </source>
</evidence>
<evidence type="ECO:0000256" key="1">
    <source>
        <dbReference type="ARBA" id="ARBA00010347"/>
    </source>
</evidence>
<dbReference type="InterPro" id="IPR032296">
    <property type="entry name" value="CEBP_ZZ"/>
</dbReference>
<dbReference type="Gene3D" id="4.10.640.40">
    <property type="entry name" value="Cytoplasmic polyadenylation element-binding protein, ZZ domain"/>
    <property type="match status" value="1"/>
</dbReference>
<feature type="domain" description="RRM" evidence="7">
    <location>
        <begin position="312"/>
        <end position="408"/>
    </location>
</feature>
<dbReference type="GO" id="GO:0005737">
    <property type="term" value="C:cytoplasm"/>
    <property type="evidence" value="ECO:0007669"/>
    <property type="project" value="TreeGrafter"/>
</dbReference>
<dbReference type="CDD" id="cd12725">
    <property type="entry name" value="RRM2_CPEB1"/>
    <property type="match status" value="1"/>
</dbReference>
<evidence type="ECO:0000313" key="8">
    <source>
        <dbReference type="Proteomes" id="UP001318040"/>
    </source>
</evidence>
<dbReference type="InterPro" id="IPR035979">
    <property type="entry name" value="RBD_domain_sf"/>
</dbReference>
<dbReference type="GO" id="GO:0003730">
    <property type="term" value="F:mRNA 3'-UTR binding"/>
    <property type="evidence" value="ECO:0007669"/>
    <property type="project" value="InterPro"/>
</dbReference>
<proteinExistence type="inferred from homology"/>
<dbReference type="CDD" id="cd19757">
    <property type="entry name" value="Bbox1"/>
    <property type="match status" value="1"/>
</dbReference>
<dbReference type="FunFam" id="3.30.70.330:FF:000086">
    <property type="entry name" value="Putative Cytoplasmic polyadenylation element-binding protein 1"/>
    <property type="match status" value="1"/>
</dbReference>
<dbReference type="Pfam" id="PF16366">
    <property type="entry name" value="CEBP_ZZ"/>
    <property type="match status" value="1"/>
</dbReference>
<evidence type="ECO:0000256" key="6">
    <source>
        <dbReference type="SAM" id="MobiDB-lite"/>
    </source>
</evidence>
<keyword evidence="4 5" id="KW-0694">RNA-binding</keyword>
<evidence type="ECO:0000256" key="2">
    <source>
        <dbReference type="ARBA" id="ARBA00022737"/>
    </source>
</evidence>
<name>A0AAJ7U649_PETMA</name>
<evidence type="ECO:0000313" key="9">
    <source>
        <dbReference type="RefSeq" id="XP_032829874.1"/>
    </source>
</evidence>
<dbReference type="FunFam" id="3.30.70.330:FF:000054">
    <property type="entry name" value="Cytoplasmic polyadenylation element-binding protein 1"/>
    <property type="match status" value="1"/>
</dbReference>